<dbReference type="Proteomes" id="UP001060215">
    <property type="component" value="Chromosome 6"/>
</dbReference>
<evidence type="ECO:0000313" key="1">
    <source>
        <dbReference type="EMBL" id="KAI8024003.1"/>
    </source>
</evidence>
<proteinExistence type="predicted"/>
<evidence type="ECO:0000313" key="2">
    <source>
        <dbReference type="Proteomes" id="UP001060215"/>
    </source>
</evidence>
<sequence>MVASGWWWQVGGGWRVVAVVVVESPVFDVFPVTIPAAGGFLGSTSALRKRSFAHLSAFPISISTLHKLQNGGFLGQKKNQSLNESTSSLCFT</sequence>
<reference evidence="1 2" key="1">
    <citation type="journal article" date="2022" name="Plant J.">
        <title>Chromosome-level genome of Camellia lanceoleosa provides a valuable resource for understanding genome evolution and self-incompatibility.</title>
        <authorList>
            <person name="Gong W."/>
            <person name="Xiao S."/>
            <person name="Wang L."/>
            <person name="Liao Z."/>
            <person name="Chang Y."/>
            <person name="Mo W."/>
            <person name="Hu G."/>
            <person name="Li W."/>
            <person name="Zhao G."/>
            <person name="Zhu H."/>
            <person name="Hu X."/>
            <person name="Ji K."/>
            <person name="Xiang X."/>
            <person name="Song Q."/>
            <person name="Yuan D."/>
            <person name="Jin S."/>
            <person name="Zhang L."/>
        </authorList>
    </citation>
    <scope>NUCLEOTIDE SEQUENCE [LARGE SCALE GENOMIC DNA]</scope>
    <source>
        <strain evidence="1">SQ_2022a</strain>
    </source>
</reference>
<protein>
    <submittedName>
        <fullName evidence="1">Uncharacterized protein</fullName>
    </submittedName>
</protein>
<comment type="caution">
    <text evidence="1">The sequence shown here is derived from an EMBL/GenBank/DDBJ whole genome shotgun (WGS) entry which is preliminary data.</text>
</comment>
<keyword evidence="2" id="KW-1185">Reference proteome</keyword>
<gene>
    <name evidence="1" type="ORF">LOK49_LG03G03620</name>
</gene>
<name>A0ACC0IEJ8_9ERIC</name>
<dbReference type="EMBL" id="CM045763">
    <property type="protein sequence ID" value="KAI8024003.1"/>
    <property type="molecule type" value="Genomic_DNA"/>
</dbReference>
<organism evidence="1 2">
    <name type="scientific">Camellia lanceoleosa</name>
    <dbReference type="NCBI Taxonomy" id="1840588"/>
    <lineage>
        <taxon>Eukaryota</taxon>
        <taxon>Viridiplantae</taxon>
        <taxon>Streptophyta</taxon>
        <taxon>Embryophyta</taxon>
        <taxon>Tracheophyta</taxon>
        <taxon>Spermatophyta</taxon>
        <taxon>Magnoliopsida</taxon>
        <taxon>eudicotyledons</taxon>
        <taxon>Gunneridae</taxon>
        <taxon>Pentapetalae</taxon>
        <taxon>asterids</taxon>
        <taxon>Ericales</taxon>
        <taxon>Theaceae</taxon>
        <taxon>Camellia</taxon>
    </lineage>
</organism>
<accession>A0ACC0IEJ8</accession>